<dbReference type="EMBL" id="BLXT01001819">
    <property type="protein sequence ID" value="GFN87910.1"/>
    <property type="molecule type" value="Genomic_DNA"/>
</dbReference>
<feature type="compositionally biased region" description="Polar residues" evidence="1">
    <location>
        <begin position="41"/>
        <end position="50"/>
    </location>
</feature>
<dbReference type="PANTHER" id="PTHR34221:SF4">
    <property type="entry name" value="CHROMOSOME LG9 OPEN READING FRAME, HUMAN C17ORF98"/>
    <property type="match status" value="1"/>
</dbReference>
<dbReference type="PANTHER" id="PTHR34221">
    <property type="entry name" value="HYPOTHETICAL PROTEIN LOC691189"/>
    <property type="match status" value="1"/>
</dbReference>
<protein>
    <submittedName>
        <fullName evidence="2">Uncharacterized protein</fullName>
    </submittedName>
</protein>
<dbReference type="Pfam" id="PF15075">
    <property type="entry name" value="SPMAP1-like"/>
    <property type="match status" value="1"/>
</dbReference>
<proteinExistence type="predicted"/>
<gene>
    <name evidence="2" type="ORF">PoB_001441600</name>
</gene>
<dbReference type="InterPro" id="IPR028027">
    <property type="entry name" value="SPMAP1"/>
</dbReference>
<feature type="compositionally biased region" description="Polar residues" evidence="1">
    <location>
        <begin position="7"/>
        <end position="21"/>
    </location>
</feature>
<organism evidence="2 3">
    <name type="scientific">Plakobranchus ocellatus</name>
    <dbReference type="NCBI Taxonomy" id="259542"/>
    <lineage>
        <taxon>Eukaryota</taxon>
        <taxon>Metazoa</taxon>
        <taxon>Spiralia</taxon>
        <taxon>Lophotrochozoa</taxon>
        <taxon>Mollusca</taxon>
        <taxon>Gastropoda</taxon>
        <taxon>Heterobranchia</taxon>
        <taxon>Euthyneura</taxon>
        <taxon>Panpulmonata</taxon>
        <taxon>Sacoglossa</taxon>
        <taxon>Placobranchoidea</taxon>
        <taxon>Plakobranchidae</taxon>
        <taxon>Plakobranchus</taxon>
    </lineage>
</organism>
<dbReference type="AlphaFoldDB" id="A0AAV3Z000"/>
<evidence type="ECO:0000313" key="2">
    <source>
        <dbReference type="EMBL" id="GFN87910.1"/>
    </source>
</evidence>
<accession>A0AAV3Z000</accession>
<sequence length="214" mass="23565">MADSTEQEPQSPPGQSRQNPQTRGESRGGTRGDTRGRSSKQTRSASSNKGRANKIYRTPPTPDQGELLVKEKSFVLDCNATSSISRDYCQANPKLGPVIPPYNSQRDKHVGNYFRFYGVDNTLRKTGQAGENASSIEGPVLDRFNDTGAGFNYLSLRNQFGAGHSQDMIDGHAQFMQGIKAVSGYNGKYGFRRNTPWLRKTPTPFEPATITPTN</sequence>
<reference evidence="2 3" key="1">
    <citation type="journal article" date="2021" name="Elife">
        <title>Chloroplast acquisition without the gene transfer in kleptoplastic sea slugs, Plakobranchus ocellatus.</title>
        <authorList>
            <person name="Maeda T."/>
            <person name="Takahashi S."/>
            <person name="Yoshida T."/>
            <person name="Shimamura S."/>
            <person name="Takaki Y."/>
            <person name="Nagai Y."/>
            <person name="Toyoda A."/>
            <person name="Suzuki Y."/>
            <person name="Arimoto A."/>
            <person name="Ishii H."/>
            <person name="Satoh N."/>
            <person name="Nishiyama T."/>
            <person name="Hasebe M."/>
            <person name="Maruyama T."/>
            <person name="Minagawa J."/>
            <person name="Obokata J."/>
            <person name="Shigenobu S."/>
        </authorList>
    </citation>
    <scope>NUCLEOTIDE SEQUENCE [LARGE SCALE GENOMIC DNA]</scope>
</reference>
<evidence type="ECO:0000256" key="1">
    <source>
        <dbReference type="SAM" id="MobiDB-lite"/>
    </source>
</evidence>
<evidence type="ECO:0000313" key="3">
    <source>
        <dbReference type="Proteomes" id="UP000735302"/>
    </source>
</evidence>
<comment type="caution">
    <text evidence="2">The sequence shown here is derived from an EMBL/GenBank/DDBJ whole genome shotgun (WGS) entry which is preliminary data.</text>
</comment>
<name>A0AAV3Z000_9GAST</name>
<keyword evidence="3" id="KW-1185">Reference proteome</keyword>
<feature type="compositionally biased region" description="Basic and acidic residues" evidence="1">
    <location>
        <begin position="24"/>
        <end position="36"/>
    </location>
</feature>
<dbReference type="Proteomes" id="UP000735302">
    <property type="component" value="Unassembled WGS sequence"/>
</dbReference>
<feature type="region of interest" description="Disordered" evidence="1">
    <location>
        <begin position="1"/>
        <end position="66"/>
    </location>
</feature>